<sequence length="610" mass="69212">MNIQEIKGKIKEANEFYRLTGEIMISDEAYDTLVDKLRELSPEDEFFDNIGIEIIDEERKETLPVQLWSMEKIHDMDEVMKWTTSKDIPLDTLVTITPKYDGISLCVVESKRQAWTRGNGIEGQRSHEHFSHINTNQLAGEMITWGEAIIPRDDFDKYLSEEFKNPRNLVAGKFNDKTPKPELLKYADYVRYGLSTEEFNFKTKSEQLDYLNQSQRTKVPYEKVMISELSADYLKDLFIGWSTKHELDGVIIEVDDLELQKNLGRERNNNPVFARAYKGEFEEVKESKVRSITVQVSKRGYLKPVVNIEPIELDGVTVSNPTGYNFKFIKEMGIGVGAVVKVKRSGMVIPKIIETVESVEFEMPDIGVPIEWNETGVELVTLEMTDTQKQKQIESFFKILDVDNVGEGVVKQIYEGGFDTIKKVLSMSIEDFKTLDRFGAPKAKKVYNSIHSKLKDVTLSKFQHASGLFENLGSKKLLLLEHLNEDSTVEEIEKLEGFSEISANSYLKGIVLYNEFYEDLKEFVTVNKTEVAEAESDDLDGMAFVFSGVRRKDLNEIILSKGGRVASGVSKNSTHLVMKTKGTGSAKENKALGLGQTILTVNELEELLGV</sequence>
<dbReference type="SMART" id="SM00532">
    <property type="entry name" value="LIGANc"/>
    <property type="match status" value="1"/>
</dbReference>
<dbReference type="InterPro" id="IPR036420">
    <property type="entry name" value="BRCT_dom_sf"/>
</dbReference>
<dbReference type="Pfam" id="PF00533">
    <property type="entry name" value="BRCT"/>
    <property type="match status" value="1"/>
</dbReference>
<keyword evidence="2 9" id="KW-0436">Ligase</keyword>
<keyword evidence="5" id="KW-0862">Zinc</keyword>
<evidence type="ECO:0000256" key="6">
    <source>
        <dbReference type="ARBA" id="ARBA00023027"/>
    </source>
</evidence>
<evidence type="ECO:0000256" key="3">
    <source>
        <dbReference type="ARBA" id="ARBA00022705"/>
    </source>
</evidence>
<dbReference type="InterPro" id="IPR012340">
    <property type="entry name" value="NA-bd_OB-fold"/>
</dbReference>
<dbReference type="GO" id="GO:0046872">
    <property type="term" value="F:metal ion binding"/>
    <property type="evidence" value="ECO:0007669"/>
    <property type="project" value="UniProtKB-KW"/>
</dbReference>
<evidence type="ECO:0000313" key="9">
    <source>
        <dbReference type="EMBL" id="CAG7580216.1"/>
    </source>
</evidence>
<dbReference type="SUPFAM" id="SSF47781">
    <property type="entry name" value="RuvA domain 2-like"/>
    <property type="match status" value="1"/>
</dbReference>
<dbReference type="PROSITE" id="PS50172">
    <property type="entry name" value="BRCT"/>
    <property type="match status" value="1"/>
</dbReference>
<accession>A0A8D9C8P7</accession>
<dbReference type="Pfam" id="PF03120">
    <property type="entry name" value="OB_DNA_ligase"/>
    <property type="match status" value="1"/>
</dbReference>
<dbReference type="InterPro" id="IPR013839">
    <property type="entry name" value="DNAligase_adenylation"/>
</dbReference>
<keyword evidence="3" id="KW-0235">DNA replication</keyword>
<dbReference type="GO" id="GO:0003911">
    <property type="term" value="F:DNA ligase (NAD+) activity"/>
    <property type="evidence" value="ECO:0007669"/>
    <property type="project" value="UniProtKB-EC"/>
</dbReference>
<evidence type="ECO:0000256" key="5">
    <source>
        <dbReference type="ARBA" id="ARBA00022833"/>
    </source>
</evidence>
<reference evidence="9" key="1">
    <citation type="submission" date="2021-06" db="EMBL/GenBank/DDBJ databases">
        <authorList>
            <person name="Gannon L."/>
            <person name="Redgwell R T."/>
            <person name="Michniewski S."/>
            <person name="Harrison D C."/>
            <person name="Millard A."/>
        </authorList>
    </citation>
    <scope>NUCLEOTIDE SEQUENCE</scope>
</reference>
<dbReference type="SUPFAM" id="SSF56091">
    <property type="entry name" value="DNA ligase/mRNA capping enzyme, catalytic domain"/>
    <property type="match status" value="1"/>
</dbReference>
<evidence type="ECO:0000259" key="8">
    <source>
        <dbReference type="PROSITE" id="PS50172"/>
    </source>
</evidence>
<dbReference type="SUPFAM" id="SSF50249">
    <property type="entry name" value="Nucleic acid-binding proteins"/>
    <property type="match status" value="1"/>
</dbReference>
<dbReference type="Pfam" id="PF01653">
    <property type="entry name" value="DNA_ligase_aden"/>
    <property type="match status" value="1"/>
</dbReference>
<dbReference type="GO" id="GO:0006260">
    <property type="term" value="P:DNA replication"/>
    <property type="evidence" value="ECO:0007669"/>
    <property type="project" value="UniProtKB-KW"/>
</dbReference>
<dbReference type="Gene3D" id="3.40.50.10190">
    <property type="entry name" value="BRCT domain"/>
    <property type="match status" value="1"/>
</dbReference>
<feature type="domain" description="BRCT" evidence="8">
    <location>
        <begin position="534"/>
        <end position="610"/>
    </location>
</feature>
<comment type="catalytic activity">
    <reaction evidence="7">
        <text>NAD(+) + (deoxyribonucleotide)n-3'-hydroxyl + 5'-phospho-(deoxyribonucleotide)m = (deoxyribonucleotide)n+m + AMP + beta-nicotinamide D-nucleotide.</text>
        <dbReference type="EC" id="6.5.1.2"/>
    </reaction>
</comment>
<gene>
    <name evidence="9" type="ORF">SLAVMIC_00305</name>
</gene>
<dbReference type="InterPro" id="IPR013840">
    <property type="entry name" value="DNAligase_N"/>
</dbReference>
<protein>
    <recommendedName>
        <fullName evidence="1">DNA ligase (NAD(+))</fullName>
        <ecNumber evidence="1">6.5.1.2</ecNumber>
    </recommendedName>
</protein>
<evidence type="ECO:0000256" key="4">
    <source>
        <dbReference type="ARBA" id="ARBA00022723"/>
    </source>
</evidence>
<evidence type="ECO:0000256" key="2">
    <source>
        <dbReference type="ARBA" id="ARBA00022598"/>
    </source>
</evidence>
<dbReference type="SUPFAM" id="SSF52113">
    <property type="entry name" value="BRCT domain"/>
    <property type="match status" value="1"/>
</dbReference>
<organism evidence="9">
    <name type="scientific">uncultured marine phage</name>
    <dbReference type="NCBI Taxonomy" id="707152"/>
    <lineage>
        <taxon>Viruses</taxon>
        <taxon>environmental samples</taxon>
    </lineage>
</organism>
<dbReference type="EMBL" id="OU342829">
    <property type="protein sequence ID" value="CAG7580216.1"/>
    <property type="molecule type" value="Genomic_DNA"/>
</dbReference>
<evidence type="ECO:0000256" key="7">
    <source>
        <dbReference type="ARBA" id="ARBA00034005"/>
    </source>
</evidence>
<evidence type="ECO:0000256" key="1">
    <source>
        <dbReference type="ARBA" id="ARBA00012722"/>
    </source>
</evidence>
<dbReference type="InterPro" id="IPR004150">
    <property type="entry name" value="NAD_DNA_ligase_OB"/>
</dbReference>
<proteinExistence type="predicted"/>
<keyword evidence="6" id="KW-0520">NAD</keyword>
<dbReference type="InterPro" id="IPR001679">
    <property type="entry name" value="DNA_ligase"/>
</dbReference>
<dbReference type="Gene3D" id="2.40.50.140">
    <property type="entry name" value="Nucleic acid-binding proteins"/>
    <property type="match status" value="1"/>
</dbReference>
<dbReference type="PIRSF" id="PIRSF001604">
    <property type="entry name" value="LigA"/>
    <property type="match status" value="1"/>
</dbReference>
<dbReference type="InterPro" id="IPR001357">
    <property type="entry name" value="BRCT_dom"/>
</dbReference>
<dbReference type="EC" id="6.5.1.2" evidence="1"/>
<keyword evidence="4" id="KW-0479">Metal-binding</keyword>
<dbReference type="InterPro" id="IPR010994">
    <property type="entry name" value="RuvA_2-like"/>
</dbReference>
<dbReference type="GO" id="GO:0006281">
    <property type="term" value="P:DNA repair"/>
    <property type="evidence" value="ECO:0007669"/>
    <property type="project" value="InterPro"/>
</dbReference>
<dbReference type="Gene3D" id="3.30.470.30">
    <property type="entry name" value="DNA ligase/mRNA capping enzyme"/>
    <property type="match status" value="1"/>
</dbReference>
<name>A0A8D9C8P7_9VIRU</name>